<dbReference type="GO" id="GO:0031177">
    <property type="term" value="F:phosphopantetheine binding"/>
    <property type="evidence" value="ECO:0007669"/>
    <property type="project" value="UniProtKB-UniRule"/>
</dbReference>
<proteinExistence type="inferred from homology"/>
<dbReference type="InterPro" id="IPR020845">
    <property type="entry name" value="AMP-binding_CS"/>
</dbReference>
<keyword evidence="5" id="KW-0521">NADP</keyword>
<dbReference type="InterPro" id="IPR036736">
    <property type="entry name" value="ACP-like_sf"/>
</dbReference>
<dbReference type="InterPro" id="IPR042099">
    <property type="entry name" value="ANL_N_sf"/>
</dbReference>
<feature type="binding site" evidence="5">
    <location>
        <begin position="500"/>
        <end position="503"/>
    </location>
    <ligand>
        <name>AMP</name>
        <dbReference type="ChEBI" id="CHEBI:456215"/>
    </ligand>
</feature>
<feature type="binding site" evidence="5">
    <location>
        <begin position="410"/>
        <end position="411"/>
    </location>
    <ligand>
        <name>AMP</name>
        <dbReference type="ChEBI" id="CHEBI:456215"/>
    </ligand>
</feature>
<evidence type="ECO:0000256" key="4">
    <source>
        <dbReference type="ARBA" id="ARBA00022840"/>
    </source>
</evidence>
<comment type="function">
    <text evidence="5">Catalyzes the ATP- and NADPH-dependent reduction of carboxylic acids to the corresponding aldehydes.</text>
</comment>
<dbReference type="PANTHER" id="PTHR43272">
    <property type="entry name" value="LONG-CHAIN-FATTY-ACID--COA LIGASE"/>
    <property type="match status" value="1"/>
</dbReference>
<comment type="domain">
    <text evidence="5">The N-terminal domain likely catalyzes substrate activation by formation of an initial acyl-AMP intermediate, the central region contains the phosphopantetheine attachment site, and the C-terminal domain catalyzes the reduction by NADPH of the intermediate thioester formed from the attack of the phosphopantetheine thiol at the carbonyl carbon of acyl-AMP.</text>
</comment>
<evidence type="ECO:0000313" key="7">
    <source>
        <dbReference type="EMBL" id="OBH85951.1"/>
    </source>
</evidence>
<dbReference type="InterPro" id="IPR036291">
    <property type="entry name" value="NAD(P)-bd_dom_sf"/>
</dbReference>
<feature type="binding site" evidence="5">
    <location>
        <position position="294"/>
    </location>
    <ligand>
        <name>AMP</name>
        <dbReference type="ChEBI" id="CHEBI:456215"/>
    </ligand>
</feature>
<comment type="cofactor">
    <cofactor evidence="5">
        <name>pantetheine 4'-phosphate</name>
        <dbReference type="ChEBI" id="CHEBI:47942"/>
    </cofactor>
    <text evidence="5">Binds 1 phosphopantetheine covalently.</text>
</comment>
<dbReference type="RefSeq" id="WP_067310966.1">
    <property type="nucleotide sequence ID" value="NZ_LZJY01000431.1"/>
</dbReference>
<feature type="binding site" evidence="5">
    <location>
        <position position="415"/>
    </location>
    <ligand>
        <name>AMP</name>
        <dbReference type="ChEBI" id="CHEBI:456215"/>
    </ligand>
</feature>
<feature type="binding site" evidence="5">
    <location>
        <position position="817"/>
    </location>
    <ligand>
        <name>NADP(+)</name>
        <dbReference type="ChEBI" id="CHEBI:58349"/>
    </ligand>
</feature>
<feature type="binding site" evidence="5">
    <location>
        <begin position="780"/>
        <end position="783"/>
    </location>
    <ligand>
        <name>NADP(+)</name>
        <dbReference type="ChEBI" id="CHEBI:58349"/>
    </ligand>
</feature>
<feature type="binding site" evidence="5">
    <location>
        <position position="509"/>
    </location>
    <ligand>
        <name>AMP</name>
        <dbReference type="ChEBI" id="CHEBI:456215"/>
    </ligand>
</feature>
<feature type="binding site" evidence="5">
    <location>
        <begin position="873"/>
        <end position="875"/>
    </location>
    <ligand>
        <name>NADP(+)</name>
        <dbReference type="ChEBI" id="CHEBI:58349"/>
    </ligand>
</feature>
<dbReference type="InterPro" id="IPR000873">
    <property type="entry name" value="AMP-dep_synth/lig_dom"/>
</dbReference>
<dbReference type="SUPFAM" id="SSF47336">
    <property type="entry name" value="ACP-like"/>
    <property type="match status" value="1"/>
</dbReference>
<dbReference type="InterPro" id="IPR046407">
    <property type="entry name" value="CAR"/>
</dbReference>
<feature type="binding site" evidence="5">
    <location>
        <position position="807"/>
    </location>
    <ligand>
        <name>NADP(+)</name>
        <dbReference type="ChEBI" id="CHEBI:58349"/>
    </ligand>
</feature>
<comment type="caution">
    <text evidence="5">Lacks conserved residue(s) required for the propagation of feature annotation.</text>
</comment>
<dbReference type="GO" id="GO:0050661">
    <property type="term" value="F:NADP binding"/>
    <property type="evidence" value="ECO:0007669"/>
    <property type="project" value="UniProtKB-UniRule"/>
</dbReference>
<feature type="binding site" evidence="5">
    <location>
        <position position="913"/>
    </location>
    <ligand>
        <name>NADP(+)</name>
        <dbReference type="ChEBI" id="CHEBI:58349"/>
    </ligand>
</feature>
<dbReference type="CDD" id="cd17632">
    <property type="entry name" value="AFD_CAR-like"/>
    <property type="match status" value="1"/>
</dbReference>
<dbReference type="NCBIfam" id="TIGR01746">
    <property type="entry name" value="Thioester-redct"/>
    <property type="match status" value="1"/>
</dbReference>
<dbReference type="GO" id="GO:0016020">
    <property type="term" value="C:membrane"/>
    <property type="evidence" value="ECO:0007669"/>
    <property type="project" value="TreeGrafter"/>
</dbReference>
<feature type="binding site" evidence="5">
    <location>
        <position position="953"/>
    </location>
    <ligand>
        <name>NADP(+)</name>
        <dbReference type="ChEBI" id="CHEBI:58349"/>
    </ligand>
</feature>
<dbReference type="InterPro" id="IPR020806">
    <property type="entry name" value="PKS_PP-bd"/>
</dbReference>
<feature type="binding site" evidence="5">
    <location>
        <position position="949"/>
    </location>
    <ligand>
        <name>NADP(+)</name>
        <dbReference type="ChEBI" id="CHEBI:58349"/>
    </ligand>
</feature>
<dbReference type="PROSITE" id="PS00455">
    <property type="entry name" value="AMP_BINDING"/>
    <property type="match status" value="1"/>
</dbReference>
<dbReference type="PANTHER" id="PTHR43272:SF33">
    <property type="entry name" value="AMP-BINDING DOMAIN-CONTAINING PROTEIN-RELATED"/>
    <property type="match status" value="1"/>
</dbReference>
<keyword evidence="1 5" id="KW-0596">Phosphopantetheine</keyword>
<dbReference type="SUPFAM" id="SSF51735">
    <property type="entry name" value="NAD(P)-binding Rossmann-fold domains"/>
    <property type="match status" value="1"/>
</dbReference>
<keyword evidence="4 5" id="KW-0067">ATP-binding</keyword>
<keyword evidence="5" id="KW-0560">Oxidoreductase</keyword>
<dbReference type="Gene3D" id="1.10.1200.10">
    <property type="entry name" value="ACP-like"/>
    <property type="match status" value="1"/>
</dbReference>
<comment type="catalytic activity">
    <reaction evidence="5">
        <text>a carboxylate + ATP + NADPH + H(+) = an aldehyde + AMP + diphosphate + NADP(+)</text>
        <dbReference type="Rhea" id="RHEA:50916"/>
        <dbReference type="ChEBI" id="CHEBI:15378"/>
        <dbReference type="ChEBI" id="CHEBI:17478"/>
        <dbReference type="ChEBI" id="CHEBI:29067"/>
        <dbReference type="ChEBI" id="CHEBI:30616"/>
        <dbReference type="ChEBI" id="CHEBI:33019"/>
        <dbReference type="ChEBI" id="CHEBI:57783"/>
        <dbReference type="ChEBI" id="CHEBI:58349"/>
        <dbReference type="ChEBI" id="CHEBI:456215"/>
    </reaction>
</comment>
<dbReference type="AlphaFoldDB" id="A0A1A2UBP1"/>
<dbReference type="Pfam" id="PF07993">
    <property type="entry name" value="NAD_binding_4"/>
    <property type="match status" value="1"/>
</dbReference>
<dbReference type="Pfam" id="PF00501">
    <property type="entry name" value="AMP-binding"/>
    <property type="match status" value="1"/>
</dbReference>
<evidence type="ECO:0000259" key="6">
    <source>
        <dbReference type="PROSITE" id="PS50075"/>
    </source>
</evidence>
<feature type="binding site" evidence="5">
    <location>
        <begin position="847"/>
        <end position="848"/>
    </location>
    <ligand>
        <name>NADP(+)</name>
        <dbReference type="ChEBI" id="CHEBI:58349"/>
    </ligand>
</feature>
<dbReference type="CDD" id="cd05235">
    <property type="entry name" value="SDR_e1"/>
    <property type="match status" value="1"/>
</dbReference>
<feature type="binding site" evidence="5">
    <location>
        <position position="609"/>
    </location>
    <ligand>
        <name>AMP</name>
        <dbReference type="ChEBI" id="CHEBI:456215"/>
    </ligand>
</feature>
<dbReference type="Gene3D" id="3.40.50.12780">
    <property type="entry name" value="N-terminal domain of ligase-like"/>
    <property type="match status" value="1"/>
</dbReference>
<dbReference type="InterPro" id="IPR010080">
    <property type="entry name" value="Thioester_reductase-like_dom"/>
</dbReference>
<evidence type="ECO:0000256" key="2">
    <source>
        <dbReference type="ARBA" id="ARBA00022553"/>
    </source>
</evidence>
<evidence type="ECO:0000313" key="8">
    <source>
        <dbReference type="Proteomes" id="UP000092207"/>
    </source>
</evidence>
<feature type="domain" description="Carrier" evidence="6">
    <location>
        <begin position="648"/>
        <end position="723"/>
    </location>
</feature>
<dbReference type="GO" id="GO:0016620">
    <property type="term" value="F:oxidoreductase activity, acting on the aldehyde or oxo group of donors, NAD or NADP as acceptor"/>
    <property type="evidence" value="ECO:0007669"/>
    <property type="project" value="UniProtKB-UniRule"/>
</dbReference>
<dbReference type="Proteomes" id="UP000092207">
    <property type="component" value="Unassembled WGS sequence"/>
</dbReference>
<keyword evidence="2 5" id="KW-0597">Phosphoprotein</keyword>
<protein>
    <recommendedName>
        <fullName evidence="5">Carboxylic acid reductase</fullName>
        <shortName evidence="5">CAR</shortName>
        <ecNumber evidence="5">1.2.1.-</ecNumber>
    </recommendedName>
    <alternativeName>
        <fullName evidence="5">ATP/NADPH-dependent carboxylic acid reductase</fullName>
    </alternativeName>
</protein>
<reference evidence="7 8" key="1">
    <citation type="submission" date="2016-06" db="EMBL/GenBank/DDBJ databases">
        <authorList>
            <person name="Kjaerup R.B."/>
            <person name="Dalgaard T.S."/>
            <person name="Juul-Madsen H.R."/>
        </authorList>
    </citation>
    <scope>NUCLEOTIDE SEQUENCE [LARGE SCALE GENOMIC DNA]</scope>
    <source>
        <strain evidence="7 8">E2838</strain>
    </source>
</reference>
<dbReference type="Pfam" id="PF00550">
    <property type="entry name" value="PP-binding"/>
    <property type="match status" value="1"/>
</dbReference>
<sequence length="1170" mass="128675">MSTINHDERLERRIEDLTANDPQFAAARPDPAVEAALERPGLRLPQVIRTVLDAYADRPALAHRAVEFVQDSASGRTRLELLSRFETLTYRELGERVSALGRAWSNDEVHVGDRVCVLGFNSVDYTTIDMALATISAVSVPLQTSASLTSLHPIVAETEPTVIAASANQLPDAVELILGGHRPTKLVVFDYHPEVDDEREAVETARARLADTDVVVETLAEVLERGKALPDGPLPASEESDPLALLIYTSGSTGAPKGAMYPQSNVAKIWRRGSRNWFGESAASITLNFMPMSHVMGRGILYGTLGNGGTAYFAAKSDLSTLLEDLELVRPTELNFVPRIWETLFGEFQRLVERRLSEGGDRAAVEAEVLADQRQYLLGGRYIFAMTGSAPTSPELRTWVESLLEMHLMDGYGSTEAGMVLFDGEIQRPPVVDYKLVDVPDLGYFSTDRPHPRGELLLRTENMFPGYYKRAETTANVFDEDGYYRTGDVFAEVAPDKLVYVDRRNNVLKLAQGEFVTLAKLEAEFGNSPLVRQIYVYGNSSQPYLLAVVVPTEEALASGDLETLKPQIADSLQNVARQAGLQSYEVPRDFIIETTPFSLENGLLTGIRKLAWPKLKQHYGERLERLYAELAEGQANELAELRRNGANAPVLQTVSRAAAAMLGTASSELTPDAHFTDLGGDSLSALTFGNLLREIFDIDVPVGVIVSPASDLQAIANYIEGERQGTKRPTFAAVHGRDATEVHASDLTLDKFLEAETLAAAPSLPKPTTEVRTVLLTGATGFLGRYLALEWLERMDMVDGKVIALVRAKSDAEARGRLDKTFDSGDPKLLAHYRELAADHLEVIAGDKGEANLGLDSHTWQRLADTVDLIVDPAALVNHVLPYSELFGPNALGTAELIRIALTTKLKPYTYVSTIGVGDQIKPGQFVEDADIRQISATRAINDNYANGYGNSKWAGEVLLREAHDLCGLPVAVFRCDMILADTTYAGQLNLPDMFTRLMLSLVATGVAPGSFYELDAEGNRQRSHYDGLPVEFIAAAISTLGTQVLDNGKGFQTYHVMNPYDDGIGLDEYVDWLIEAGYGIQRIADYGEWLRRFEQTMRGLPERQRQYSLLPLLHNYQKPEKPINGSMAPTDRFRAAVQEAKIGPDKDIPHVSPPIIVKYITDLQLLSLL</sequence>
<comment type="similarity">
    <text evidence="5">Belongs to the ATP-dependent AMP-binding enzyme family. Carboxylic acid reductase subfamily.</text>
</comment>
<accession>A0A1A2UBP1</accession>
<dbReference type="EMBL" id="LZJY01000431">
    <property type="protein sequence ID" value="OBH85951.1"/>
    <property type="molecule type" value="Genomic_DNA"/>
</dbReference>
<dbReference type="InterPro" id="IPR009081">
    <property type="entry name" value="PP-bd_ACP"/>
</dbReference>
<feature type="binding site" evidence="5">
    <location>
        <position position="389"/>
    </location>
    <ligand>
        <name>AMP</name>
        <dbReference type="ChEBI" id="CHEBI:456215"/>
    </ligand>
</feature>
<evidence type="ECO:0000256" key="5">
    <source>
        <dbReference type="HAMAP-Rule" id="MF_02247"/>
    </source>
</evidence>
<dbReference type="HAMAP" id="MF_02247">
    <property type="entry name" value="Carbox_acid_reduct"/>
    <property type="match status" value="1"/>
</dbReference>
<dbReference type="NCBIfam" id="NF041592">
    <property type="entry name" value="carboxyl_red"/>
    <property type="match status" value="1"/>
</dbReference>
<dbReference type="GO" id="GO:0004467">
    <property type="term" value="F:long-chain fatty acid-CoA ligase activity"/>
    <property type="evidence" value="ECO:0007669"/>
    <property type="project" value="TreeGrafter"/>
</dbReference>
<evidence type="ECO:0000256" key="3">
    <source>
        <dbReference type="ARBA" id="ARBA00022741"/>
    </source>
</evidence>
<keyword evidence="3 5" id="KW-0547">Nucleotide-binding</keyword>
<dbReference type="PROSITE" id="PS50075">
    <property type="entry name" value="CARRIER"/>
    <property type="match status" value="1"/>
</dbReference>
<evidence type="ECO:0000256" key="1">
    <source>
        <dbReference type="ARBA" id="ARBA00022450"/>
    </source>
</evidence>
<feature type="binding site" evidence="5">
    <location>
        <position position="488"/>
    </location>
    <ligand>
        <name>AMP</name>
        <dbReference type="ChEBI" id="CHEBI:456215"/>
    </ligand>
</feature>
<name>A0A1A2UBP1_MYCSC</name>
<dbReference type="Gene3D" id="3.40.50.720">
    <property type="entry name" value="NAD(P)-binding Rossmann-like Domain"/>
    <property type="match status" value="1"/>
</dbReference>
<gene>
    <name evidence="5" type="primary">car</name>
    <name evidence="7" type="ORF">A5679_02880</name>
</gene>
<comment type="caution">
    <text evidence="7">The sequence shown here is derived from an EMBL/GenBank/DDBJ whole genome shotgun (WGS) entry which is preliminary data.</text>
</comment>
<dbReference type="GO" id="GO:0005524">
    <property type="term" value="F:ATP binding"/>
    <property type="evidence" value="ECO:0007669"/>
    <property type="project" value="UniProtKB-UniRule"/>
</dbReference>
<feature type="modified residue" description="O-(pantetheine 4'-phosphoryl)serine" evidence="5">
    <location>
        <position position="682"/>
    </location>
</feature>
<dbReference type="InterPro" id="IPR013120">
    <property type="entry name" value="FAR_NAD-bd"/>
</dbReference>
<dbReference type="EC" id="1.2.1.-" evidence="5"/>
<dbReference type="SUPFAM" id="SSF56801">
    <property type="entry name" value="Acetyl-CoA synthetase-like"/>
    <property type="match status" value="1"/>
</dbReference>
<organism evidence="7 8">
    <name type="scientific">Mycobacterium scrofulaceum</name>
    <dbReference type="NCBI Taxonomy" id="1783"/>
    <lineage>
        <taxon>Bacteria</taxon>
        <taxon>Bacillati</taxon>
        <taxon>Actinomycetota</taxon>
        <taxon>Actinomycetes</taxon>
        <taxon>Mycobacteriales</taxon>
        <taxon>Mycobacteriaceae</taxon>
        <taxon>Mycobacterium</taxon>
    </lineage>
</organism>
<dbReference type="SMART" id="SM00823">
    <property type="entry name" value="PKS_PP"/>
    <property type="match status" value="1"/>
</dbReference>